<protein>
    <recommendedName>
        <fullName evidence="11">Core-binding (CB) domain-containing protein</fullName>
    </recommendedName>
</protein>
<keyword evidence="2" id="KW-0229">DNA integration</keyword>
<comment type="caution">
    <text evidence="9">The sequence shown here is derived from an EMBL/GenBank/DDBJ whole genome shotgun (WGS) entry which is preliminary data.</text>
</comment>
<evidence type="ECO:0000256" key="3">
    <source>
        <dbReference type="ARBA" id="ARBA00023125"/>
    </source>
</evidence>
<keyword evidence="6" id="KW-1133">Transmembrane helix</keyword>
<comment type="similarity">
    <text evidence="1">Belongs to the 'phage' integrase family.</text>
</comment>
<evidence type="ECO:0000256" key="1">
    <source>
        <dbReference type="ARBA" id="ARBA00008857"/>
    </source>
</evidence>
<evidence type="ECO:0000256" key="6">
    <source>
        <dbReference type="SAM" id="Phobius"/>
    </source>
</evidence>
<dbReference type="GO" id="GO:0015074">
    <property type="term" value="P:DNA integration"/>
    <property type="evidence" value="ECO:0007669"/>
    <property type="project" value="UniProtKB-KW"/>
</dbReference>
<evidence type="ECO:0000256" key="5">
    <source>
        <dbReference type="PROSITE-ProRule" id="PRU01248"/>
    </source>
</evidence>
<gene>
    <name evidence="9" type="ORF">HMPREF1056_03545</name>
</gene>
<name>A0A0E2AXR4_BACFG</name>
<dbReference type="PROSITE" id="PS51898">
    <property type="entry name" value="TYR_RECOMBINASE"/>
    <property type="match status" value="1"/>
</dbReference>
<dbReference type="PANTHER" id="PTHR30349">
    <property type="entry name" value="PHAGE INTEGRASE-RELATED"/>
    <property type="match status" value="1"/>
</dbReference>
<keyword evidence="6" id="KW-0472">Membrane</keyword>
<accession>A0A0E2AXR4</accession>
<dbReference type="HOGENOM" id="CLU_033139_0_0_10"/>
<proteinExistence type="inferred from homology"/>
<dbReference type="InterPro" id="IPR050090">
    <property type="entry name" value="Tyrosine_recombinase_XerCD"/>
</dbReference>
<dbReference type="Gene3D" id="1.10.443.10">
    <property type="entry name" value="Intergrase catalytic core"/>
    <property type="match status" value="1"/>
</dbReference>
<dbReference type="AlphaFoldDB" id="A0A0E2AXR4"/>
<evidence type="ECO:0000259" key="7">
    <source>
        <dbReference type="PROSITE" id="PS51898"/>
    </source>
</evidence>
<dbReference type="GO" id="GO:0003677">
    <property type="term" value="F:DNA binding"/>
    <property type="evidence" value="ECO:0007669"/>
    <property type="project" value="UniProtKB-UniRule"/>
</dbReference>
<evidence type="ECO:0000313" key="10">
    <source>
        <dbReference type="Proteomes" id="UP000003879"/>
    </source>
</evidence>
<keyword evidence="3 5" id="KW-0238">DNA-binding</keyword>
<feature type="transmembrane region" description="Helical" evidence="6">
    <location>
        <begin position="12"/>
        <end position="30"/>
    </location>
</feature>
<organism evidence="9 10">
    <name type="scientific">Bacteroides fragilis CL07T12C05</name>
    <dbReference type="NCBI Taxonomy" id="997883"/>
    <lineage>
        <taxon>Bacteria</taxon>
        <taxon>Pseudomonadati</taxon>
        <taxon>Bacteroidota</taxon>
        <taxon>Bacteroidia</taxon>
        <taxon>Bacteroidales</taxon>
        <taxon>Bacteroidaceae</taxon>
        <taxon>Bacteroides</taxon>
    </lineage>
</organism>
<dbReference type="PROSITE" id="PS51900">
    <property type="entry name" value="CB"/>
    <property type="match status" value="1"/>
</dbReference>
<dbReference type="GO" id="GO:0006310">
    <property type="term" value="P:DNA recombination"/>
    <property type="evidence" value="ECO:0007669"/>
    <property type="project" value="UniProtKB-KW"/>
</dbReference>
<evidence type="ECO:0000256" key="2">
    <source>
        <dbReference type="ARBA" id="ARBA00022908"/>
    </source>
</evidence>
<feature type="transmembrane region" description="Helical" evidence="6">
    <location>
        <begin position="36"/>
        <end position="65"/>
    </location>
</feature>
<dbReference type="InterPro" id="IPR044068">
    <property type="entry name" value="CB"/>
</dbReference>
<dbReference type="Pfam" id="PF13102">
    <property type="entry name" value="Phage_int_SAM_5"/>
    <property type="match status" value="1"/>
</dbReference>
<keyword evidence="4" id="KW-0233">DNA recombination</keyword>
<dbReference type="PANTHER" id="PTHR30349:SF64">
    <property type="entry name" value="PROPHAGE INTEGRASE INTD-RELATED"/>
    <property type="match status" value="1"/>
</dbReference>
<evidence type="ECO:0000313" key="9">
    <source>
        <dbReference type="EMBL" id="EIY92588.1"/>
    </source>
</evidence>
<dbReference type="Proteomes" id="UP000003879">
    <property type="component" value="Unassembled WGS sequence"/>
</dbReference>
<dbReference type="InterPro" id="IPR011010">
    <property type="entry name" value="DNA_brk_join_enz"/>
</dbReference>
<dbReference type="InterPro" id="IPR013762">
    <property type="entry name" value="Integrase-like_cat_sf"/>
</dbReference>
<dbReference type="SUPFAM" id="SSF56349">
    <property type="entry name" value="DNA breaking-rejoining enzymes"/>
    <property type="match status" value="1"/>
</dbReference>
<sequence>MINTPRKNGYSFKYGTLFYVPFFSCHLGISETFIRLYIYAIDFLLISSIFSNLSLKIFFIINRVLEHTKKNKKMEIEKFIKSLARKAKLGGRYSTANTYLYTLHSFQKFAGKASLTFEEITPESIKEYEQYLILNGKRYNTISLYMRMLRSICNQASEQNIASLNTRELFENVFIGNEPTAKRAISPAIISRLLEADFSKNSRLDFARDLFLLSFYLRGIPFVDLVHLRKTDVQGNMLVYFRQKTGQQLTVIIENCAKVILRKYASLCKESVYLLPVISAAGEEGHKQYRSALRVYNKRLNQISGILKLKTPLTSYVARHSWATTALQKGVPVSVISAGMGHASEKVTYIYLASFDNKTLSNANKKVIAAVRFKKEEEEE</sequence>
<dbReference type="InterPro" id="IPR002104">
    <property type="entry name" value="Integrase_catalytic"/>
</dbReference>
<evidence type="ECO:0000259" key="8">
    <source>
        <dbReference type="PROSITE" id="PS51900"/>
    </source>
</evidence>
<dbReference type="PATRIC" id="fig|997883.3.peg.3737"/>
<keyword evidence="6" id="KW-0812">Transmembrane</keyword>
<feature type="domain" description="Core-binding (CB)" evidence="8">
    <location>
        <begin position="74"/>
        <end position="157"/>
    </location>
</feature>
<evidence type="ECO:0008006" key="11">
    <source>
        <dbReference type="Google" id="ProtNLM"/>
    </source>
</evidence>
<feature type="domain" description="Tyr recombinase" evidence="7">
    <location>
        <begin position="180"/>
        <end position="365"/>
    </location>
</feature>
<reference evidence="9 10" key="1">
    <citation type="submission" date="2012-02" db="EMBL/GenBank/DDBJ databases">
        <title>The Genome Sequence of Bacteroides fragilis CL07T12C05.</title>
        <authorList>
            <consortium name="The Broad Institute Genome Sequencing Platform"/>
            <person name="Earl A."/>
            <person name="Ward D."/>
            <person name="Feldgarden M."/>
            <person name="Gevers D."/>
            <person name="Zitomersky N.L."/>
            <person name="Coyne M.J."/>
            <person name="Comstock L.E."/>
            <person name="Young S.K."/>
            <person name="Zeng Q."/>
            <person name="Gargeya S."/>
            <person name="Fitzgerald M."/>
            <person name="Haas B."/>
            <person name="Abouelleil A."/>
            <person name="Alvarado L."/>
            <person name="Arachchi H.M."/>
            <person name="Berlin A."/>
            <person name="Chapman S.B."/>
            <person name="Gearin G."/>
            <person name="Goldberg J."/>
            <person name="Griggs A."/>
            <person name="Gujja S."/>
            <person name="Hansen M."/>
            <person name="Heiman D."/>
            <person name="Howarth C."/>
            <person name="Larimer J."/>
            <person name="Lui A."/>
            <person name="MacDonald P.J.P."/>
            <person name="McCowen C."/>
            <person name="Montmayeur A."/>
            <person name="Murphy C."/>
            <person name="Neiman D."/>
            <person name="Pearson M."/>
            <person name="Priest M."/>
            <person name="Roberts A."/>
            <person name="Saif S."/>
            <person name="Shea T."/>
            <person name="Sisk P."/>
            <person name="Stolte C."/>
            <person name="Sykes S."/>
            <person name="Wortman J."/>
            <person name="Nusbaum C."/>
            <person name="Birren B."/>
        </authorList>
    </citation>
    <scope>NUCLEOTIDE SEQUENCE [LARGE SCALE GENOMIC DNA]</scope>
    <source>
        <strain evidence="9 10">CL07T12C05</strain>
    </source>
</reference>
<dbReference type="EMBL" id="AGXN01000021">
    <property type="protein sequence ID" value="EIY92588.1"/>
    <property type="molecule type" value="Genomic_DNA"/>
</dbReference>
<dbReference type="Gene3D" id="1.10.150.130">
    <property type="match status" value="1"/>
</dbReference>
<evidence type="ECO:0000256" key="4">
    <source>
        <dbReference type="ARBA" id="ARBA00023172"/>
    </source>
</evidence>
<dbReference type="Pfam" id="PF00589">
    <property type="entry name" value="Phage_integrase"/>
    <property type="match status" value="1"/>
</dbReference>
<dbReference type="InterPro" id="IPR010998">
    <property type="entry name" value="Integrase_recombinase_N"/>
</dbReference>
<dbReference type="InterPro" id="IPR025269">
    <property type="entry name" value="SAM-like_dom"/>
</dbReference>